<dbReference type="Pfam" id="PF04968">
    <property type="entry name" value="CHORD"/>
    <property type="match status" value="2"/>
</dbReference>
<evidence type="ECO:0000313" key="7">
    <source>
        <dbReference type="Proteomes" id="UP001153636"/>
    </source>
</evidence>
<dbReference type="GO" id="GO:0046872">
    <property type="term" value="F:metal ion binding"/>
    <property type="evidence" value="ECO:0007669"/>
    <property type="project" value="UniProtKB-KW"/>
</dbReference>
<evidence type="ECO:0000256" key="3">
    <source>
        <dbReference type="ARBA" id="ARBA00022833"/>
    </source>
</evidence>
<reference evidence="6" key="1">
    <citation type="submission" date="2022-01" db="EMBL/GenBank/DDBJ databases">
        <authorList>
            <person name="King R."/>
        </authorList>
    </citation>
    <scope>NUCLEOTIDE SEQUENCE</scope>
</reference>
<feature type="domain" description="CHORD" evidence="5">
    <location>
        <begin position="149"/>
        <end position="208"/>
    </location>
</feature>
<dbReference type="InterPro" id="IPR008978">
    <property type="entry name" value="HSP20-like_chaperone"/>
</dbReference>
<keyword evidence="2" id="KW-0677">Repeat</keyword>
<evidence type="ECO:0008006" key="8">
    <source>
        <dbReference type="Google" id="ProtNLM"/>
    </source>
</evidence>
<organism evidence="6 7">
    <name type="scientific">Psylliodes chrysocephalus</name>
    <dbReference type="NCBI Taxonomy" id="3402493"/>
    <lineage>
        <taxon>Eukaryota</taxon>
        <taxon>Metazoa</taxon>
        <taxon>Ecdysozoa</taxon>
        <taxon>Arthropoda</taxon>
        <taxon>Hexapoda</taxon>
        <taxon>Insecta</taxon>
        <taxon>Pterygota</taxon>
        <taxon>Neoptera</taxon>
        <taxon>Endopterygota</taxon>
        <taxon>Coleoptera</taxon>
        <taxon>Polyphaga</taxon>
        <taxon>Cucujiformia</taxon>
        <taxon>Chrysomeloidea</taxon>
        <taxon>Chrysomelidae</taxon>
        <taxon>Galerucinae</taxon>
        <taxon>Alticini</taxon>
        <taxon>Psylliodes</taxon>
    </lineage>
</organism>
<dbReference type="PROSITE" id="PS51401">
    <property type="entry name" value="CHORD"/>
    <property type="match status" value="2"/>
</dbReference>
<evidence type="ECO:0000256" key="1">
    <source>
        <dbReference type="ARBA" id="ARBA00022723"/>
    </source>
</evidence>
<evidence type="ECO:0000256" key="2">
    <source>
        <dbReference type="ARBA" id="ARBA00022737"/>
    </source>
</evidence>
<evidence type="ECO:0000259" key="5">
    <source>
        <dbReference type="PROSITE" id="PS51401"/>
    </source>
</evidence>
<dbReference type="Pfam" id="PF04969">
    <property type="entry name" value="CS"/>
    <property type="match status" value="1"/>
</dbReference>
<dbReference type="InterPro" id="IPR007052">
    <property type="entry name" value="CS_dom"/>
</dbReference>
<feature type="domain" description="CHORD" evidence="5">
    <location>
        <begin position="10"/>
        <end position="69"/>
    </location>
</feature>
<accession>A0A9P0CKL3</accession>
<dbReference type="PANTHER" id="PTHR46983:SF3">
    <property type="entry name" value="CHPADIPLOID STATE MAINTENANCE PROTEIN CHPA"/>
    <property type="match status" value="1"/>
</dbReference>
<keyword evidence="3" id="KW-0862">Zinc</keyword>
<evidence type="ECO:0000313" key="6">
    <source>
        <dbReference type="EMBL" id="CAH1101575.1"/>
    </source>
</evidence>
<dbReference type="Gene3D" id="4.10.1130.20">
    <property type="match status" value="2"/>
</dbReference>
<dbReference type="AlphaFoldDB" id="A0A9P0CKL3"/>
<sequence length="336" mass="37645">MPDEKVLLQCYNRGCGEKYDPEKNKEDSCRHHPGLPVFHDAYKGWGCCNKKCTDFTEFLNIQGCTLSKHSNIKPAEPEKQVLKEDLLEEVVEIKPIIATTLVRPPFDTPLITVKPNIASSLQQQMNSTQPKQEIQIADDDGEIAIGTTCKNGGCGINYQGIETNSTICTYHPGCPIFHEGLKYWSCCQKKTTDFNSFLSQVGCETGAHVWKKDVDEKTVHCRWDFHQTGSHVVVSIYAKNYCPKESVVRLSPVRLQAKLIFPQHSNSFLLDVELKGVVDVDASQITMYGTKVEIKMKKAEPGSWSKLGTPVETQRPQKTPMDQITPAVEAVNLDDL</sequence>
<protein>
    <recommendedName>
        <fullName evidence="8">Cysteine and histidine-rich domain-containing protein</fullName>
    </recommendedName>
</protein>
<dbReference type="Proteomes" id="UP001153636">
    <property type="component" value="Chromosome 11"/>
</dbReference>
<keyword evidence="7" id="KW-1185">Reference proteome</keyword>
<dbReference type="SUPFAM" id="SSF49764">
    <property type="entry name" value="HSP20-like chaperones"/>
    <property type="match status" value="1"/>
</dbReference>
<name>A0A9P0CKL3_9CUCU</name>
<dbReference type="PANTHER" id="PTHR46983">
    <property type="entry name" value="CYSTEINE AND HISTIDINE-RICH DOMAIN-CONTAINING PROTEIN 1"/>
    <property type="match status" value="1"/>
</dbReference>
<dbReference type="InterPro" id="IPR007051">
    <property type="entry name" value="CHORD_dom"/>
</dbReference>
<keyword evidence="1" id="KW-0479">Metal-binding</keyword>
<dbReference type="InterPro" id="IPR039790">
    <property type="entry name" value="CHRD1"/>
</dbReference>
<dbReference type="PROSITE" id="PS51203">
    <property type="entry name" value="CS"/>
    <property type="match status" value="1"/>
</dbReference>
<feature type="domain" description="CS" evidence="4">
    <location>
        <begin position="218"/>
        <end position="308"/>
    </location>
</feature>
<dbReference type="EMBL" id="OV651823">
    <property type="protein sequence ID" value="CAH1101575.1"/>
    <property type="molecule type" value="Genomic_DNA"/>
</dbReference>
<proteinExistence type="predicted"/>
<dbReference type="Gene3D" id="2.60.40.790">
    <property type="match status" value="1"/>
</dbReference>
<gene>
    <name evidence="6" type="ORF">PSYICH_LOCUS2764</name>
</gene>
<dbReference type="OrthoDB" id="10261079at2759"/>
<evidence type="ECO:0000259" key="4">
    <source>
        <dbReference type="PROSITE" id="PS51203"/>
    </source>
</evidence>